<evidence type="ECO:0000313" key="1">
    <source>
        <dbReference type="EMBL" id="NVO23322.1"/>
    </source>
</evidence>
<dbReference type="AlphaFoldDB" id="A0A850Q5D5"/>
<comment type="caution">
    <text evidence="1">The sequence shown here is derived from an EMBL/GenBank/DDBJ whole genome shotgun (WGS) entry which is preliminary data.</text>
</comment>
<dbReference type="Proteomes" id="UP000592216">
    <property type="component" value="Unassembled WGS sequence"/>
</dbReference>
<organism evidence="1 2">
    <name type="scientific">Donghicola mangrovi</name>
    <dbReference type="NCBI Taxonomy" id="2729614"/>
    <lineage>
        <taxon>Bacteria</taxon>
        <taxon>Pseudomonadati</taxon>
        <taxon>Pseudomonadota</taxon>
        <taxon>Alphaproteobacteria</taxon>
        <taxon>Rhodobacterales</taxon>
        <taxon>Roseobacteraceae</taxon>
        <taxon>Donghicola</taxon>
    </lineage>
</organism>
<sequence>MAAPFTSFTIDVVPAPVIPAYAIEALEKGPMGENLSVKLGYENLDKLLPYRGVRKVVHRSNFAKTGELVARVEADDNLPRIFGVESSLERATAVAALINPNTFDLHGQPRKVHFQKEVDGKKSNTLDFLVTLKTGEKTYLYVKNDDALSREETAFITQQIKLGLPAGCGFATISEASFHPQVRGNNERIFLAKRFPDPAADSRLAEVLVDIIDVPEFSIEELVVRGVGAKAAKTEMGRVFDAVLRGIADGILKTDKTRLIDYPTRVRRAL</sequence>
<name>A0A850Q5D5_9RHOB</name>
<reference evidence="1 2" key="1">
    <citation type="submission" date="2020-04" db="EMBL/GenBank/DDBJ databases">
        <title>Donghicola sp., a member of the Rhodobacteraceae family isolated from mangrove forest in Thailand.</title>
        <authorList>
            <person name="Charoenyingcharoen P."/>
            <person name="Yukphan P."/>
        </authorList>
    </citation>
    <scope>NUCLEOTIDE SEQUENCE [LARGE SCALE GENOMIC DNA]</scope>
    <source>
        <strain evidence="1 2">B5-SW-15</strain>
    </source>
</reference>
<accession>A0A850Q5D5</accession>
<dbReference type="EMBL" id="JABCJE010000003">
    <property type="protein sequence ID" value="NVO23322.1"/>
    <property type="molecule type" value="Genomic_DNA"/>
</dbReference>
<dbReference type="RefSeq" id="WP_177157365.1">
    <property type="nucleotide sequence ID" value="NZ_JABCJE010000003.1"/>
</dbReference>
<protein>
    <submittedName>
        <fullName evidence="1">Uncharacterized protein</fullName>
    </submittedName>
</protein>
<evidence type="ECO:0000313" key="2">
    <source>
        <dbReference type="Proteomes" id="UP000592216"/>
    </source>
</evidence>
<proteinExistence type="predicted"/>
<gene>
    <name evidence="1" type="ORF">HJ536_08135</name>
</gene>